<evidence type="ECO:0000259" key="6">
    <source>
        <dbReference type="PROSITE" id="PS50158"/>
    </source>
</evidence>
<dbReference type="CDD" id="cd07380">
    <property type="entry name" value="MPP_CWF19_N"/>
    <property type="match status" value="1"/>
</dbReference>
<name>A0AAD5YHG7_9APHY</name>
<dbReference type="GO" id="GO:0008270">
    <property type="term" value="F:zinc ion binding"/>
    <property type="evidence" value="ECO:0007669"/>
    <property type="project" value="UniProtKB-KW"/>
</dbReference>
<evidence type="ECO:0000313" key="7">
    <source>
        <dbReference type="EMBL" id="KAJ3488982.1"/>
    </source>
</evidence>
<dbReference type="GO" id="GO:0003676">
    <property type="term" value="F:nucleic acid binding"/>
    <property type="evidence" value="ECO:0007669"/>
    <property type="project" value="InterPro"/>
</dbReference>
<dbReference type="PANTHER" id="PTHR12072">
    <property type="entry name" value="CWF19, CELL CYCLE CONTROL PROTEIN"/>
    <property type="match status" value="1"/>
</dbReference>
<keyword evidence="8" id="KW-1185">Reference proteome</keyword>
<evidence type="ECO:0000256" key="2">
    <source>
        <dbReference type="ARBA" id="ARBA00022723"/>
    </source>
</evidence>
<dbReference type="InterPro" id="IPR006768">
    <property type="entry name" value="Cwf19-like_C_dom-1"/>
</dbReference>
<evidence type="ECO:0000256" key="1">
    <source>
        <dbReference type="ARBA" id="ARBA00022664"/>
    </source>
</evidence>
<reference evidence="7" key="1">
    <citation type="submission" date="2022-07" db="EMBL/GenBank/DDBJ databases">
        <title>Genome Sequence of Physisporinus lineatus.</title>
        <authorList>
            <person name="Buettner E."/>
        </authorList>
    </citation>
    <scope>NUCLEOTIDE SEQUENCE</scope>
    <source>
        <strain evidence="7">VT162</strain>
    </source>
</reference>
<protein>
    <recommendedName>
        <fullName evidence="6">CCHC-type domain-containing protein</fullName>
    </recommendedName>
</protein>
<dbReference type="PROSITE" id="PS50158">
    <property type="entry name" value="ZF_CCHC"/>
    <property type="match status" value="2"/>
</dbReference>
<dbReference type="InterPro" id="IPR040194">
    <property type="entry name" value="Cwf19-like"/>
</dbReference>
<dbReference type="Proteomes" id="UP001212997">
    <property type="component" value="Unassembled WGS sequence"/>
</dbReference>
<evidence type="ECO:0000313" key="8">
    <source>
        <dbReference type="Proteomes" id="UP001212997"/>
    </source>
</evidence>
<dbReference type="InterPro" id="IPR006767">
    <property type="entry name" value="Cwf19-like_C_dom-2"/>
</dbReference>
<dbReference type="AlphaFoldDB" id="A0AAD5YHG7"/>
<dbReference type="SUPFAM" id="SSF57756">
    <property type="entry name" value="Retrovirus zinc finger-like domains"/>
    <property type="match status" value="2"/>
</dbReference>
<accession>A0AAD5YHG7</accession>
<dbReference type="GO" id="GO:0000398">
    <property type="term" value="P:mRNA splicing, via spliceosome"/>
    <property type="evidence" value="ECO:0007669"/>
    <property type="project" value="TreeGrafter"/>
</dbReference>
<proteinExistence type="predicted"/>
<dbReference type="SMART" id="SM00343">
    <property type="entry name" value="ZnF_C2HC"/>
    <property type="match status" value="3"/>
</dbReference>
<feature type="domain" description="CCHC-type" evidence="6">
    <location>
        <begin position="421"/>
        <end position="436"/>
    </location>
</feature>
<dbReference type="Gene3D" id="3.30.428.10">
    <property type="entry name" value="HIT-like"/>
    <property type="match status" value="1"/>
</dbReference>
<dbReference type="GO" id="GO:0071014">
    <property type="term" value="C:post-mRNA release spliceosomal complex"/>
    <property type="evidence" value="ECO:0007669"/>
    <property type="project" value="TreeGrafter"/>
</dbReference>
<comment type="caution">
    <text evidence="7">The sequence shown here is derived from an EMBL/GenBank/DDBJ whole genome shotgun (WGS) entry which is preliminary data.</text>
</comment>
<dbReference type="InterPro" id="IPR036875">
    <property type="entry name" value="Znf_CCHC_sf"/>
</dbReference>
<dbReference type="InterPro" id="IPR036265">
    <property type="entry name" value="HIT-like_sf"/>
</dbReference>
<dbReference type="Pfam" id="PF04676">
    <property type="entry name" value="CwfJ_C_2"/>
    <property type="match status" value="1"/>
</dbReference>
<evidence type="ECO:0000256" key="3">
    <source>
        <dbReference type="ARBA" id="ARBA00022771"/>
    </source>
</evidence>
<gene>
    <name evidence="7" type="ORF">NLI96_g2465</name>
</gene>
<sequence length="687" mass="74730">MASSQSSPVKILTVGAAVGSIRDIFNKVKAINAKHGKFDILLFSGDFFGPPKEAAEYSDDDEVIQLLSGSLQSPIECFIMQGEHPLPPPVIEKFAATGGALAQNLFLLQKSGLVTTAHGLRIACLGGIFDENLYSVAESPHGFTSPYFTSHTVEKLISNSMSQSTPSSGKGTSYTSLAQIKASASPNEFVDILISNTFPNNITAHSTASCPSPSFPGEGAEPVAELVRRTKPRYHFVAGRGGQKIPMFWEREPYTWDKDNGRITRFVSLGAFGGPPDPTAGKKQRWFYAFSIAPQAPNTPAPATPPNATANPLVQLGFHRGMKRPFDQGETEAENFRWGKVNPTGKRNRIVGQEGKPPPGYKCKICESSEHFINDCPDRAKPKEGYVCRICNEAGHFVRDCPTKNQVGDTGGRKPKEGYVCRACGSEAHYLQDCPSATQPQHSRRAKGPPKEIAPDECWFCLSNPKLAKHLIVSIGNECYVTLPKGQIIPTHTQADYPDGSVPSVPGGGHVLIVPITHYPTYASIPTDLSEPILEETRKYEAALGAFYSAHNAQSVSFEVGRISAKGGHAHIQVIPIPRSLSPDAIANAFISEGSRLGIDLDYEDISTALHTGDRGYFKVSLPDGRHLIHWLRDGVPFGIQFGRQVIVSLLGIPDRFDWKQCVQSEDEDRADVQAFKAAFSSFEPNL</sequence>
<keyword evidence="3 5" id="KW-0863">Zinc-finger</keyword>
<organism evidence="7 8">
    <name type="scientific">Meripilus lineatus</name>
    <dbReference type="NCBI Taxonomy" id="2056292"/>
    <lineage>
        <taxon>Eukaryota</taxon>
        <taxon>Fungi</taxon>
        <taxon>Dikarya</taxon>
        <taxon>Basidiomycota</taxon>
        <taxon>Agaricomycotina</taxon>
        <taxon>Agaricomycetes</taxon>
        <taxon>Polyporales</taxon>
        <taxon>Meripilaceae</taxon>
        <taxon>Meripilus</taxon>
    </lineage>
</organism>
<feature type="domain" description="CCHC-type" evidence="6">
    <location>
        <begin position="388"/>
        <end position="402"/>
    </location>
</feature>
<evidence type="ECO:0000256" key="4">
    <source>
        <dbReference type="ARBA" id="ARBA00022833"/>
    </source>
</evidence>
<keyword evidence="4" id="KW-0862">Zinc</keyword>
<dbReference type="Gene3D" id="4.10.60.10">
    <property type="entry name" value="Zinc finger, CCHC-type"/>
    <property type="match status" value="1"/>
</dbReference>
<dbReference type="SUPFAM" id="SSF54197">
    <property type="entry name" value="HIT-like"/>
    <property type="match status" value="1"/>
</dbReference>
<keyword evidence="2" id="KW-0479">Metal-binding</keyword>
<dbReference type="Pfam" id="PF13696">
    <property type="entry name" value="zf-CCHC_2"/>
    <property type="match status" value="2"/>
</dbReference>
<evidence type="ECO:0000256" key="5">
    <source>
        <dbReference type="PROSITE-ProRule" id="PRU00047"/>
    </source>
</evidence>
<dbReference type="InterPro" id="IPR025829">
    <property type="entry name" value="Zn_knuckle_CX2CX3GHX4C"/>
</dbReference>
<dbReference type="EMBL" id="JANAWD010000055">
    <property type="protein sequence ID" value="KAJ3488982.1"/>
    <property type="molecule type" value="Genomic_DNA"/>
</dbReference>
<dbReference type="GO" id="GO:0061632">
    <property type="term" value="F:RNA lariat debranching enzyme activator activity"/>
    <property type="evidence" value="ECO:0007669"/>
    <property type="project" value="TreeGrafter"/>
</dbReference>
<dbReference type="PANTHER" id="PTHR12072:SF4">
    <property type="entry name" value="CWF19-LIKE PROTEIN 1"/>
    <property type="match status" value="1"/>
</dbReference>
<dbReference type="Pfam" id="PF04677">
    <property type="entry name" value="CwfJ_C_1"/>
    <property type="match status" value="1"/>
</dbReference>
<dbReference type="InterPro" id="IPR001878">
    <property type="entry name" value="Znf_CCHC"/>
</dbReference>
<keyword evidence="1" id="KW-0507">mRNA processing</keyword>